<dbReference type="Gene3D" id="3.60.20.10">
    <property type="entry name" value="Glutamine Phosphoribosylpyrophosphate, subunit 1, domain 1"/>
    <property type="match status" value="1"/>
</dbReference>
<keyword evidence="2 8" id="KW-0963">Cytoplasm</keyword>
<protein>
    <recommendedName>
        <fullName evidence="8">Proteasome subunit beta</fullName>
    </recommendedName>
</protein>
<comment type="function">
    <text evidence="7">Non-catalytic component of the 20S core proteasome complex involved in the proteolytic degradation of most intracellular proteins. This complex plays numerous essential roles within the cell by associating with different regulatory particles. Associated with two 19S regulatory particles, forms the 26S proteasome and thus participates in the ATP-dependent degradation of ubiquitinated proteins. The 26S proteasome plays a key role in the maintenance of protein homeostasis by removing misfolded or damaged proteins that could impair cellular functions, and by removing proteins whose functions are no longer required. Associated with the PA200 or PA28, the 20S proteasome mediates ubiquitin-independent protein degradation. This type of proteolysis is required in several pathways including spermatogenesis (20S-PA200 complex) or generation of a subset of MHC class I-presented antigenic peptides (20S-PA28 complex).</text>
</comment>
<evidence type="ECO:0000256" key="8">
    <source>
        <dbReference type="RuleBase" id="RU004203"/>
    </source>
</evidence>
<dbReference type="GO" id="GO:0005737">
    <property type="term" value="C:cytoplasm"/>
    <property type="evidence" value="ECO:0007669"/>
    <property type="project" value="UniProtKB-SubCell"/>
</dbReference>
<dbReference type="InterPro" id="IPR001353">
    <property type="entry name" value="Proteasome_sua/b"/>
</dbReference>
<keyword evidence="4 8" id="KW-0539">Nucleus</keyword>
<dbReference type="GO" id="GO:0010498">
    <property type="term" value="P:proteasomal protein catabolic process"/>
    <property type="evidence" value="ECO:0007669"/>
    <property type="project" value="InterPro"/>
</dbReference>
<dbReference type="EMBL" id="MH602453">
    <property type="protein sequence ID" value="QBH72698.1"/>
    <property type="molecule type" value="mRNA"/>
</dbReference>
<dbReference type="InterPro" id="IPR029055">
    <property type="entry name" value="Ntn_hydrolases_N"/>
</dbReference>
<dbReference type="InterPro" id="IPR035206">
    <property type="entry name" value="Proteasome_beta2"/>
</dbReference>
<dbReference type="PANTHER" id="PTHR32194:SF2">
    <property type="entry name" value="PROTEASOME SUBUNIT BETA TYPE-1"/>
    <property type="match status" value="1"/>
</dbReference>
<dbReference type="PROSITE" id="PS51476">
    <property type="entry name" value="PROTEASOME_BETA_2"/>
    <property type="match status" value="1"/>
</dbReference>
<sequence length="208" mass="23303">MECLLGVACKDFAMLAADMSTAQSILVMKDDEDKIYNISSKLMMAVCGEAGDTTQFAEYIAKNIQLYKMRNGYELSPSAAAAFTRRNMADSLRSRTPYFVNMLIAGYDDAGGPELYFLDYLASLVKLPFASHGYGGFFALSIFDRYYRRDMTSEEAYELMKKCVREIHKRLIINMNQFVVRIVDANGIRELPPITAKSLAAEALQSGL</sequence>
<comment type="subcellular location">
    <subcellularLocation>
        <location evidence="8">Cytoplasm</location>
    </subcellularLocation>
    <subcellularLocation>
        <location evidence="8">Nucleus</location>
    </subcellularLocation>
</comment>
<dbReference type="CDD" id="cd03758">
    <property type="entry name" value="proteasome_beta_type_2"/>
    <property type="match status" value="1"/>
</dbReference>
<evidence type="ECO:0000256" key="6">
    <source>
        <dbReference type="ARBA" id="ARBA00026071"/>
    </source>
</evidence>
<dbReference type="InterPro" id="IPR016050">
    <property type="entry name" value="Proteasome_bsu_CS"/>
</dbReference>
<dbReference type="PANTHER" id="PTHR32194">
    <property type="entry name" value="METALLOPROTEASE TLDD"/>
    <property type="match status" value="1"/>
</dbReference>
<dbReference type="AlphaFoldDB" id="A0A481SVB2"/>
<evidence type="ECO:0000256" key="3">
    <source>
        <dbReference type="ARBA" id="ARBA00022942"/>
    </source>
</evidence>
<evidence type="ECO:0000256" key="1">
    <source>
        <dbReference type="ARBA" id="ARBA00011656"/>
    </source>
</evidence>
<comment type="function">
    <text evidence="5">Non-catalytic component of the proteasome, a multicatalytic proteinase complex which is characterized by its ability to cleave peptides with Arg, Phe, Tyr, Leu, and Glu adjacent to the leaving group at neutral or slightly basic pH. The proteasome has an ATP-dependent proteolytic activity.</text>
</comment>
<evidence type="ECO:0000256" key="7">
    <source>
        <dbReference type="ARBA" id="ARBA00049625"/>
    </source>
</evidence>
<dbReference type="InterPro" id="IPR023333">
    <property type="entry name" value="Proteasome_suB-type"/>
</dbReference>
<dbReference type="GO" id="GO:0005634">
    <property type="term" value="C:nucleus"/>
    <property type="evidence" value="ECO:0007669"/>
    <property type="project" value="UniProtKB-SubCell"/>
</dbReference>
<keyword evidence="3 8" id="KW-0647">Proteasome</keyword>
<evidence type="ECO:0000256" key="5">
    <source>
        <dbReference type="ARBA" id="ARBA00024953"/>
    </source>
</evidence>
<evidence type="ECO:0000313" key="9">
    <source>
        <dbReference type="EMBL" id="QBH72698.1"/>
    </source>
</evidence>
<evidence type="ECO:0000256" key="2">
    <source>
        <dbReference type="ARBA" id="ARBA00022490"/>
    </source>
</evidence>
<organism evidence="9">
    <name type="scientific">Thermobia domestica</name>
    <name type="common">Firebrat</name>
    <name type="synonym">Lepisma domestica</name>
    <dbReference type="NCBI Taxonomy" id="89055"/>
    <lineage>
        <taxon>Eukaryota</taxon>
        <taxon>Metazoa</taxon>
        <taxon>Ecdysozoa</taxon>
        <taxon>Arthropoda</taxon>
        <taxon>Hexapoda</taxon>
        <taxon>Insecta</taxon>
        <taxon>Zygentoma</taxon>
        <taxon>Lepismatidae</taxon>
        <taxon>Thermobia</taxon>
    </lineage>
</organism>
<reference evidence="9" key="1">
    <citation type="journal article" date="2019" name="Sci. Rep.">
        <title>No signal of deleterious mutation accumulation in conserved gene sequences of extant asexual hexapods.</title>
        <authorList>
            <person name="Brandt A."/>
            <person name="Bast J."/>
            <person name="Scheu S."/>
            <person name="Meusemann K."/>
            <person name="Donath A."/>
            <person name="Schuette K."/>
            <person name="Machida R."/>
            <person name="Kraaijeveld K."/>
        </authorList>
    </citation>
    <scope>NUCLEOTIDE SEQUENCE</scope>
    <source>
        <strain evidence="9">OG10011</strain>
    </source>
</reference>
<comment type="subunit">
    <text evidence="6">The 26S proteasome consists of a 20S proteasome core and two 19S regulatory subunits. The 20S proteasome core is composed of 28 subunits that are arranged in four stacked rings, resulting in a barrel-shaped structure. The two end rings are each formed by seven alpha subunits, and the two central rings are each formed by seven beta subunits. The catalytic chamber with the active sites is on the inside of the barrel.</text>
</comment>
<comment type="similarity">
    <text evidence="8">Belongs to the peptidase T1B family.</text>
</comment>
<comment type="function">
    <text evidence="8">Component of the proteasome, a multicatalytic proteinase complex which is characterized by its ability to cleave peptides with Arg, Phe, Tyr, Leu, and Glu adjacent to the leaving group at neutral or slightly basic pH. The proteasome has an ATP-dependent proteolytic activity.</text>
</comment>
<name>A0A481SVB2_THEDO</name>
<comment type="subunit">
    <text evidence="1">The 26S proteasome consists of a 20S proteasome core and two 19S regulatory subunits. The 20S proteasome core is a barrel-shaped complex made of 28 subunits that are arranged in four stacked rings. The two outer rings are each formed by seven alpha subunits, and the two inner rings are formed by seven beta subunits. The proteolytic activity is exerted by three beta-subunits PSMB5, PSMB6 and PSMB7.</text>
</comment>
<dbReference type="PROSITE" id="PS00854">
    <property type="entry name" value="PROTEASOME_BETA_1"/>
    <property type="match status" value="1"/>
</dbReference>
<proteinExistence type="evidence at transcript level"/>
<comment type="subunit">
    <text evidence="8">Component of the proteasome complex.</text>
</comment>
<accession>A0A481SVB2</accession>
<dbReference type="Pfam" id="PF00227">
    <property type="entry name" value="Proteasome"/>
    <property type="match status" value="1"/>
</dbReference>
<dbReference type="FunFam" id="3.60.20.10:FF:000008">
    <property type="entry name" value="Proteasome subunit beta type-4"/>
    <property type="match status" value="1"/>
</dbReference>
<dbReference type="SUPFAM" id="SSF56235">
    <property type="entry name" value="N-terminal nucleophile aminohydrolases (Ntn hydrolases)"/>
    <property type="match status" value="1"/>
</dbReference>
<dbReference type="GO" id="GO:0005839">
    <property type="term" value="C:proteasome core complex"/>
    <property type="evidence" value="ECO:0007669"/>
    <property type="project" value="InterPro"/>
</dbReference>
<evidence type="ECO:0000256" key="4">
    <source>
        <dbReference type="ARBA" id="ARBA00023242"/>
    </source>
</evidence>